<dbReference type="RefSeq" id="WP_338343465.1">
    <property type="nucleotide sequence ID" value="NZ_CAUZLH010000005.1"/>
</dbReference>
<dbReference type="EMBL" id="CAUZMB010000002">
    <property type="protein sequence ID" value="CAK1231116.1"/>
    <property type="molecule type" value="Genomic_DNA"/>
</dbReference>
<proteinExistence type="predicted"/>
<dbReference type="Gene3D" id="3.40.50.12780">
    <property type="entry name" value="N-terminal domain of ligase-like"/>
    <property type="match status" value="1"/>
</dbReference>
<reference evidence="2 3" key="1">
    <citation type="submission" date="2023-10" db="EMBL/GenBank/DDBJ databases">
        <authorList>
            <person name="Botero Cardona J."/>
        </authorList>
    </citation>
    <scope>NUCLEOTIDE SEQUENCE [LARGE SCALE GENOMIC DNA]</scope>
    <source>
        <strain evidence="2 3">R-55214</strain>
    </source>
</reference>
<comment type="caution">
    <text evidence="2">The sequence shown here is derived from an EMBL/GenBank/DDBJ whole genome shotgun (WGS) entry which is preliminary data.</text>
</comment>
<keyword evidence="3" id="KW-1185">Reference proteome</keyword>
<protein>
    <submittedName>
        <fullName evidence="2">Adenylate-forming domain family (PaaK)</fullName>
    </submittedName>
</protein>
<feature type="domain" description="Acyl-protein synthetase LuxE" evidence="1">
    <location>
        <begin position="29"/>
        <end position="369"/>
    </location>
</feature>
<name>A0ABN9YM30_9LACO</name>
<dbReference type="InterPro" id="IPR042099">
    <property type="entry name" value="ANL_N_sf"/>
</dbReference>
<accession>A0ABN9YM30</accession>
<dbReference type="InterPro" id="IPR007534">
    <property type="entry name" value="LuxE"/>
</dbReference>
<evidence type="ECO:0000313" key="3">
    <source>
        <dbReference type="Proteomes" id="UP001314166"/>
    </source>
</evidence>
<evidence type="ECO:0000313" key="2">
    <source>
        <dbReference type="EMBL" id="CAK1231116.1"/>
    </source>
</evidence>
<dbReference type="Proteomes" id="UP001314166">
    <property type="component" value="Unassembled WGS sequence"/>
</dbReference>
<dbReference type="SUPFAM" id="SSF56801">
    <property type="entry name" value="Acetyl-CoA synthetase-like"/>
    <property type="match status" value="1"/>
</dbReference>
<dbReference type="Pfam" id="PF04443">
    <property type="entry name" value="LuxE"/>
    <property type="match status" value="1"/>
</dbReference>
<sequence length="374" mass="42302">MSDSAVATIQEEILNFINQYQVMNGHGESDEDFNRLALDLFQYQFDHNLPYKKYAQQQRKSPLMVHRWQDIPLMPIQGYKKLTLSTTSITADEAVFMSSGTTDKNHRSHSYHPTFAVWNESMKAPFKQYVLPDVDRITIIGLFPDEEHLENSSLAHYVSRAIAEFGDQHSRAYVDEDGIDYQGVVAALKVAEEDQRPVMLLGASFSYVHLLDYLKQQKLVFHLAEKSRIFDTGGFKGQSRQVSEDQLLADLKEAFGVSRDYYLNMYGMTEISSQCYDQNLWHLSQGLDPIYSKQTPAWVRVRILDTDTLEPVAPGEKGVLAYYDLSNWNSCLGILTEDLAVQDEAGFTLLGRIAGAGAKGCSISIDQLLQANQV</sequence>
<organism evidence="2 3">
    <name type="scientific">Fructobacillus evanidus</name>
    <dbReference type="NCBI Taxonomy" id="3064281"/>
    <lineage>
        <taxon>Bacteria</taxon>
        <taxon>Bacillati</taxon>
        <taxon>Bacillota</taxon>
        <taxon>Bacilli</taxon>
        <taxon>Lactobacillales</taxon>
        <taxon>Lactobacillaceae</taxon>
        <taxon>Fructobacillus</taxon>
    </lineage>
</organism>
<evidence type="ECO:0000259" key="1">
    <source>
        <dbReference type="Pfam" id="PF04443"/>
    </source>
</evidence>
<gene>
    <name evidence="2" type="ORF">R55214_HHFBAMCI_00362</name>
</gene>